<accession>A0ABR7CJF6</accession>
<name>A0ABR7CJF6_9BACT</name>
<proteinExistence type="inferred from homology"/>
<evidence type="ECO:0000256" key="3">
    <source>
        <dbReference type="ARBA" id="ARBA00022475"/>
    </source>
</evidence>
<sequence>MIYLQLFLSYLKIGFFGFGGGYAMLSLIQHEVVISHQWISNSELTDIIAISQMTPGPISINSATYIGYVVTGNIWGAILATFAVCLPSITLMIVITRFYLALQDNLYIKSAMFGMRPMILAMIGLAGAVLFTPDTFMDAASWAIFGVVFVATLRKVDPIWLIVLSGAAGYLIYG</sequence>
<comment type="subcellular location">
    <subcellularLocation>
        <location evidence="1">Cell membrane</location>
        <topology evidence="1">Multi-pass membrane protein</topology>
    </subcellularLocation>
</comment>
<dbReference type="InterPro" id="IPR003370">
    <property type="entry name" value="Chromate_transpt"/>
</dbReference>
<feature type="transmembrane region" description="Helical" evidence="7">
    <location>
        <begin position="112"/>
        <end position="131"/>
    </location>
</feature>
<evidence type="ECO:0000313" key="8">
    <source>
        <dbReference type="EMBL" id="MBC5615783.1"/>
    </source>
</evidence>
<comment type="caution">
    <text evidence="8">The sequence shown here is derived from an EMBL/GenBank/DDBJ whole genome shotgun (WGS) entry which is preliminary data.</text>
</comment>
<evidence type="ECO:0000256" key="2">
    <source>
        <dbReference type="ARBA" id="ARBA00005262"/>
    </source>
</evidence>
<dbReference type="Proteomes" id="UP000636891">
    <property type="component" value="Unassembled WGS sequence"/>
</dbReference>
<evidence type="ECO:0000256" key="5">
    <source>
        <dbReference type="ARBA" id="ARBA00022989"/>
    </source>
</evidence>
<dbReference type="RefSeq" id="WP_118458507.1">
    <property type="nucleotide sequence ID" value="NZ_JACOOK010000001.1"/>
</dbReference>
<gene>
    <name evidence="8" type="ORF">H8S08_01940</name>
</gene>
<dbReference type="InterPro" id="IPR052518">
    <property type="entry name" value="CHR_Transporter"/>
</dbReference>
<keyword evidence="5 7" id="KW-1133">Transmembrane helix</keyword>
<feature type="transmembrane region" description="Helical" evidence="7">
    <location>
        <begin position="74"/>
        <end position="100"/>
    </location>
</feature>
<comment type="similarity">
    <text evidence="2">Belongs to the chromate ion transporter (CHR) (TC 2.A.51) family.</text>
</comment>
<feature type="transmembrane region" description="Helical" evidence="7">
    <location>
        <begin position="143"/>
        <end position="173"/>
    </location>
</feature>
<evidence type="ECO:0000256" key="6">
    <source>
        <dbReference type="ARBA" id="ARBA00023136"/>
    </source>
</evidence>
<keyword evidence="6 7" id="KW-0472">Membrane</keyword>
<keyword evidence="9" id="KW-1185">Reference proteome</keyword>
<dbReference type="PANTHER" id="PTHR43663">
    <property type="entry name" value="CHROMATE TRANSPORT PROTEIN-RELATED"/>
    <property type="match status" value="1"/>
</dbReference>
<reference evidence="8 9" key="1">
    <citation type="submission" date="2020-08" db="EMBL/GenBank/DDBJ databases">
        <title>Genome public.</title>
        <authorList>
            <person name="Liu C."/>
            <person name="Sun Q."/>
        </authorList>
    </citation>
    <scope>NUCLEOTIDE SEQUENCE [LARGE SCALE GENOMIC DNA]</scope>
    <source>
        <strain evidence="8 9">New-7</strain>
    </source>
</reference>
<evidence type="ECO:0000256" key="1">
    <source>
        <dbReference type="ARBA" id="ARBA00004651"/>
    </source>
</evidence>
<evidence type="ECO:0000256" key="7">
    <source>
        <dbReference type="SAM" id="Phobius"/>
    </source>
</evidence>
<keyword evidence="3" id="KW-1003">Cell membrane</keyword>
<protein>
    <submittedName>
        <fullName evidence="8">Chromate transporter</fullName>
    </submittedName>
</protein>
<feature type="transmembrane region" description="Helical" evidence="7">
    <location>
        <begin position="7"/>
        <end position="28"/>
    </location>
</feature>
<dbReference type="EMBL" id="JACOOK010000001">
    <property type="protein sequence ID" value="MBC5615783.1"/>
    <property type="molecule type" value="Genomic_DNA"/>
</dbReference>
<organism evidence="8 9">
    <name type="scientific">Alistipes hominis</name>
    <dbReference type="NCBI Taxonomy" id="2763015"/>
    <lineage>
        <taxon>Bacteria</taxon>
        <taxon>Pseudomonadati</taxon>
        <taxon>Bacteroidota</taxon>
        <taxon>Bacteroidia</taxon>
        <taxon>Bacteroidales</taxon>
        <taxon>Rikenellaceae</taxon>
        <taxon>Alistipes</taxon>
    </lineage>
</organism>
<evidence type="ECO:0000313" key="9">
    <source>
        <dbReference type="Proteomes" id="UP000636891"/>
    </source>
</evidence>
<evidence type="ECO:0000256" key="4">
    <source>
        <dbReference type="ARBA" id="ARBA00022692"/>
    </source>
</evidence>
<dbReference type="PANTHER" id="PTHR43663:SF1">
    <property type="entry name" value="CHROMATE TRANSPORTER"/>
    <property type="match status" value="1"/>
</dbReference>
<keyword evidence="4 7" id="KW-0812">Transmembrane</keyword>
<dbReference type="Pfam" id="PF02417">
    <property type="entry name" value="Chromate_transp"/>
    <property type="match status" value="1"/>
</dbReference>